<dbReference type="OrthoDB" id="794469at2"/>
<dbReference type="KEGG" id="ppd:Ppro_1173"/>
<evidence type="ECO:0000256" key="1">
    <source>
        <dbReference type="SAM" id="SignalP"/>
    </source>
</evidence>
<dbReference type="AlphaFoldDB" id="A1AN75"/>
<dbReference type="eggNOG" id="COG0739">
    <property type="taxonomic scope" value="Bacteria"/>
</dbReference>
<keyword evidence="4" id="KW-1185">Reference proteome</keyword>
<dbReference type="CDD" id="cd12797">
    <property type="entry name" value="M23_peptidase"/>
    <property type="match status" value="1"/>
</dbReference>
<dbReference type="STRING" id="338966.Ppro_1173"/>
<reference evidence="3 4" key="1">
    <citation type="submission" date="2006-10" db="EMBL/GenBank/DDBJ databases">
        <title>Complete sequence of chromosome of Pelobacter propionicus DSM 2379.</title>
        <authorList>
            <consortium name="US DOE Joint Genome Institute"/>
            <person name="Copeland A."/>
            <person name="Lucas S."/>
            <person name="Lapidus A."/>
            <person name="Barry K."/>
            <person name="Detter J.C."/>
            <person name="Glavina del Rio T."/>
            <person name="Hammon N."/>
            <person name="Israni S."/>
            <person name="Dalin E."/>
            <person name="Tice H."/>
            <person name="Pitluck S."/>
            <person name="Saunders E."/>
            <person name="Brettin T."/>
            <person name="Bruce D."/>
            <person name="Han C."/>
            <person name="Tapia R."/>
            <person name="Schmutz J."/>
            <person name="Larimer F."/>
            <person name="Land M."/>
            <person name="Hauser L."/>
            <person name="Kyrpides N."/>
            <person name="Kim E."/>
            <person name="Lovley D."/>
            <person name="Richardson P."/>
        </authorList>
    </citation>
    <scope>NUCLEOTIDE SEQUENCE [LARGE SCALE GENOMIC DNA]</scope>
    <source>
        <strain evidence="4">DSM 2379 / NBRC 103807 / OttBd1</strain>
    </source>
</reference>
<dbReference type="InterPro" id="IPR011055">
    <property type="entry name" value="Dup_hybrid_motif"/>
</dbReference>
<dbReference type="EMBL" id="CP000482">
    <property type="protein sequence ID" value="ABK98795.1"/>
    <property type="molecule type" value="Genomic_DNA"/>
</dbReference>
<protein>
    <submittedName>
        <fullName evidence="3">Peptidase M23B</fullName>
    </submittedName>
</protein>
<dbReference type="Proteomes" id="UP000006732">
    <property type="component" value="Chromosome"/>
</dbReference>
<feature type="signal peptide" evidence="1">
    <location>
        <begin position="1"/>
        <end position="26"/>
    </location>
</feature>
<dbReference type="HOGENOM" id="CLU_089250_0_0_7"/>
<dbReference type="RefSeq" id="WP_011735097.1">
    <property type="nucleotide sequence ID" value="NC_008609.1"/>
</dbReference>
<dbReference type="SUPFAM" id="SSF51261">
    <property type="entry name" value="Duplicated hybrid motif"/>
    <property type="match status" value="1"/>
</dbReference>
<sequence length="268" mass="29629">MNRLFRFEPVVLLCMLSLALPVSRVAAQTDPALLSAASGSVSPSSVALRFNALNSLIRDGNIAREAARNELQRLLPQMRAEYYRRGGVGYGKDAWVFPLADHDARAIGNGRDRGYAAAGYDYFLGNRHGGHPSFDIFIHDRNRDCRDDRNGKPVRVLSLTGGIVVALEQEWRQGSRLRGGVYLWVYDPVNDLLVYYAHNSELSVGLGEIVRPGDQLAIVGRSGYNAAKMRSPTHLHLTVLKLKDGRPLPVDVYRELARATTGRNSGTE</sequence>
<proteinExistence type="predicted"/>
<dbReference type="Gene3D" id="2.70.70.10">
    <property type="entry name" value="Glucose Permease (Domain IIA)"/>
    <property type="match status" value="1"/>
</dbReference>
<keyword evidence="1" id="KW-0732">Signal</keyword>
<feature type="chain" id="PRO_5002632502" evidence="1">
    <location>
        <begin position="27"/>
        <end position="268"/>
    </location>
</feature>
<dbReference type="Pfam" id="PF01551">
    <property type="entry name" value="Peptidase_M23"/>
    <property type="match status" value="1"/>
</dbReference>
<name>A1AN75_PELPD</name>
<evidence type="ECO:0000259" key="2">
    <source>
        <dbReference type="Pfam" id="PF01551"/>
    </source>
</evidence>
<feature type="domain" description="M23ase beta-sheet core" evidence="2">
    <location>
        <begin position="155"/>
        <end position="241"/>
    </location>
</feature>
<gene>
    <name evidence="3" type="ordered locus">Ppro_1173</name>
</gene>
<dbReference type="InterPro" id="IPR016047">
    <property type="entry name" value="M23ase_b-sheet_dom"/>
</dbReference>
<accession>A1AN75</accession>
<organism evidence="3 4">
    <name type="scientific">Pelobacter propionicus (strain DSM 2379 / NBRC 103807 / OttBd1)</name>
    <dbReference type="NCBI Taxonomy" id="338966"/>
    <lineage>
        <taxon>Bacteria</taxon>
        <taxon>Pseudomonadati</taxon>
        <taxon>Thermodesulfobacteriota</taxon>
        <taxon>Desulfuromonadia</taxon>
        <taxon>Desulfuromonadales</taxon>
        <taxon>Desulfuromonadaceae</taxon>
        <taxon>Pelobacter</taxon>
    </lineage>
</organism>
<evidence type="ECO:0000313" key="3">
    <source>
        <dbReference type="EMBL" id="ABK98795.1"/>
    </source>
</evidence>
<evidence type="ECO:0000313" key="4">
    <source>
        <dbReference type="Proteomes" id="UP000006732"/>
    </source>
</evidence>